<protein>
    <recommendedName>
        <fullName evidence="3">Type IV toxin-antitoxin system AbiEi family antitoxin domain-containing protein</fullName>
    </recommendedName>
</protein>
<dbReference type="KEGG" id="psic:J4E96_06305"/>
<evidence type="ECO:0000313" key="1">
    <source>
        <dbReference type="EMBL" id="QTE30580.1"/>
    </source>
</evidence>
<reference evidence="1" key="1">
    <citation type="submission" date="2021-03" db="EMBL/GenBank/DDBJ databases">
        <title>Pengzhenrongella sicca gen. nov., sp. nov., a new member of suborder Micrococcineae isolated from High-Arctic tundra soil.</title>
        <authorList>
            <person name="Peng F."/>
        </authorList>
    </citation>
    <scope>NUCLEOTIDE SEQUENCE</scope>
    <source>
        <strain evidence="1">LRZ-2</strain>
    </source>
</reference>
<dbReference type="EMBL" id="CP071868">
    <property type="protein sequence ID" value="QTE30580.1"/>
    <property type="molecule type" value="Genomic_DNA"/>
</dbReference>
<evidence type="ECO:0000313" key="2">
    <source>
        <dbReference type="Proteomes" id="UP000663937"/>
    </source>
</evidence>
<proteinExistence type="predicted"/>
<organism evidence="1 2">
    <name type="scientific">Pengzhenrongella sicca</name>
    <dbReference type="NCBI Taxonomy" id="2819238"/>
    <lineage>
        <taxon>Bacteria</taxon>
        <taxon>Bacillati</taxon>
        <taxon>Actinomycetota</taxon>
        <taxon>Actinomycetes</taxon>
        <taxon>Micrococcales</taxon>
        <taxon>Pengzhenrongella</taxon>
    </lineage>
</organism>
<dbReference type="RefSeq" id="WP_227424927.1">
    <property type="nucleotide sequence ID" value="NZ_CP071868.1"/>
</dbReference>
<sequence length="325" mass="34237">MDTTTASDLLDGLAPGGPPRVFGRHALERAGLGHAEVRELVRTGRLVRLHHGWYALADPARFPVEAYLLRVRAFLAADAERRAAGHVAGGEPILTGAAALVLHGLPLLGTPPAAITVARAYPGGRSGGGLIRPTGPLGADDVVRRDGALVAGPARAALDVARWHTVQAGVAAADAALRAGSVTHDDLDTALARMPRLWRVRNARLARELASPLSESPGESWSAVVLDALGVPAPARQAAFADRGGSIGRVDFWWERHRVAGEFDGRAAYGRADPAVRPGAAMRWAEQLREDRLRGLDVAVVRWTTADLGAPAALRARLAAAGVRR</sequence>
<keyword evidence="2" id="KW-1185">Reference proteome</keyword>
<evidence type="ECO:0008006" key="3">
    <source>
        <dbReference type="Google" id="ProtNLM"/>
    </source>
</evidence>
<accession>A0A8A4ZF09</accession>
<dbReference type="Proteomes" id="UP000663937">
    <property type="component" value="Chromosome"/>
</dbReference>
<gene>
    <name evidence="1" type="ORF">J4E96_06305</name>
</gene>
<name>A0A8A4ZF09_9MICO</name>
<dbReference type="AlphaFoldDB" id="A0A8A4ZF09"/>